<sequence>MASTGGRDGGGYTPPRVKRSPWGLVALVLLIGVALIRNGAADGSGPPQPASDSAADSRYAVTLTPDEVLRPSEPLPKSSPSRIVVPTIRVNAPLTRVGLDSEGWIDSPPADDKNLAGWFKDAVTPGEKGTAVVVGHVDNQKGPAVFYNLGALKKGNEVEVARKDGRTAVFSVYGIEVFDKKSFPADRVYGETGSPELRVITCGGGYSKGSGYSANVVVFARLVQTRG</sequence>
<dbReference type="Gene3D" id="2.40.260.10">
    <property type="entry name" value="Sortase"/>
    <property type="match status" value="1"/>
</dbReference>
<proteinExistence type="predicted"/>
<reference evidence="2 3" key="1">
    <citation type="submission" date="2024-10" db="EMBL/GenBank/DDBJ databases">
        <title>The Natural Products Discovery Center: Release of the First 8490 Sequenced Strains for Exploring Actinobacteria Biosynthetic Diversity.</title>
        <authorList>
            <person name="Kalkreuter E."/>
            <person name="Kautsar S.A."/>
            <person name="Yang D."/>
            <person name="Bader C.D."/>
            <person name="Teijaro C.N."/>
            <person name="Fluegel L."/>
            <person name="Davis C.M."/>
            <person name="Simpson J.R."/>
            <person name="Lauterbach L."/>
            <person name="Steele A.D."/>
            <person name="Gui C."/>
            <person name="Meng S."/>
            <person name="Li G."/>
            <person name="Viehrig K."/>
            <person name="Ye F."/>
            <person name="Su P."/>
            <person name="Kiefer A.F."/>
            <person name="Nichols A."/>
            <person name="Cepeda A.J."/>
            <person name="Yan W."/>
            <person name="Fan B."/>
            <person name="Jiang Y."/>
            <person name="Adhikari A."/>
            <person name="Zheng C.-J."/>
            <person name="Schuster L."/>
            <person name="Cowan T.M."/>
            <person name="Smanski M.J."/>
            <person name="Chevrette M.G."/>
            <person name="De Carvalho L.P.S."/>
            <person name="Shen B."/>
        </authorList>
    </citation>
    <scope>NUCLEOTIDE SEQUENCE [LARGE SCALE GENOMIC DNA]</scope>
    <source>
        <strain evidence="2 3">NPDC020327</strain>
    </source>
</reference>
<dbReference type="SUPFAM" id="SSF63817">
    <property type="entry name" value="Sortase"/>
    <property type="match status" value="1"/>
</dbReference>
<dbReference type="InterPro" id="IPR023365">
    <property type="entry name" value="Sortase_dom-sf"/>
</dbReference>
<dbReference type="Pfam" id="PF04203">
    <property type="entry name" value="Sortase"/>
    <property type="match status" value="1"/>
</dbReference>
<keyword evidence="3" id="KW-1185">Reference proteome</keyword>
<dbReference type="NCBIfam" id="NF033748">
    <property type="entry name" value="class_F_sortase"/>
    <property type="match status" value="1"/>
</dbReference>
<accession>A0ABW7UJH2</accession>
<dbReference type="EMBL" id="JBIRWE010000001">
    <property type="protein sequence ID" value="MFI1962824.1"/>
    <property type="molecule type" value="Genomic_DNA"/>
</dbReference>
<dbReference type="RefSeq" id="WP_055472166.1">
    <property type="nucleotide sequence ID" value="NZ_JBEZHZ010000056.1"/>
</dbReference>
<dbReference type="InterPro" id="IPR042001">
    <property type="entry name" value="Sortase_F"/>
</dbReference>
<evidence type="ECO:0000256" key="1">
    <source>
        <dbReference type="ARBA" id="ARBA00022801"/>
    </source>
</evidence>
<gene>
    <name evidence="2" type="ORF">ACH429_01540</name>
</gene>
<organism evidence="2 3">
    <name type="scientific">Streptomyces pathocidini</name>
    <dbReference type="NCBI Taxonomy" id="1650571"/>
    <lineage>
        <taxon>Bacteria</taxon>
        <taxon>Bacillati</taxon>
        <taxon>Actinomycetota</taxon>
        <taxon>Actinomycetes</taxon>
        <taxon>Kitasatosporales</taxon>
        <taxon>Streptomycetaceae</taxon>
        <taxon>Streptomyces</taxon>
    </lineage>
</organism>
<evidence type="ECO:0000313" key="3">
    <source>
        <dbReference type="Proteomes" id="UP001611548"/>
    </source>
</evidence>
<evidence type="ECO:0000313" key="2">
    <source>
        <dbReference type="EMBL" id="MFI1962824.1"/>
    </source>
</evidence>
<name>A0ABW7UJH2_9ACTN</name>
<dbReference type="CDD" id="cd05829">
    <property type="entry name" value="Sortase_F"/>
    <property type="match status" value="1"/>
</dbReference>
<dbReference type="Proteomes" id="UP001611548">
    <property type="component" value="Unassembled WGS sequence"/>
</dbReference>
<comment type="caution">
    <text evidence="2">The sequence shown here is derived from an EMBL/GenBank/DDBJ whole genome shotgun (WGS) entry which is preliminary data.</text>
</comment>
<protein>
    <submittedName>
        <fullName evidence="2">Class F sortase</fullName>
    </submittedName>
</protein>
<dbReference type="InterPro" id="IPR005754">
    <property type="entry name" value="Sortase"/>
</dbReference>
<keyword evidence="1" id="KW-0378">Hydrolase</keyword>